<feature type="chain" id="PRO_5042473265" evidence="5">
    <location>
        <begin position="34"/>
        <end position="198"/>
    </location>
</feature>
<gene>
    <name evidence="7" type="primary">LOC116937202</name>
</gene>
<evidence type="ECO:0000256" key="3">
    <source>
        <dbReference type="ARBA" id="ARBA00022737"/>
    </source>
</evidence>
<evidence type="ECO:0000313" key="7">
    <source>
        <dbReference type="RefSeq" id="XP_032800176.1"/>
    </source>
</evidence>
<reference evidence="7" key="1">
    <citation type="submission" date="2025-08" db="UniProtKB">
        <authorList>
            <consortium name="RefSeq"/>
        </authorList>
    </citation>
    <scope>IDENTIFICATION</scope>
    <source>
        <tissue evidence="7">Sperm</tissue>
    </source>
</reference>
<name>A0AAJ7SK64_PETMA</name>
<proteinExistence type="predicted"/>
<keyword evidence="4" id="KW-0325">Glycoprotein</keyword>
<dbReference type="SUPFAM" id="SSF52058">
    <property type="entry name" value="L domain-like"/>
    <property type="match status" value="1"/>
</dbReference>
<keyword evidence="3" id="KW-0677">Repeat</keyword>
<dbReference type="Gene3D" id="3.80.10.10">
    <property type="entry name" value="Ribonuclease Inhibitor"/>
    <property type="match status" value="1"/>
</dbReference>
<feature type="non-terminal residue" evidence="7">
    <location>
        <position position="1"/>
    </location>
</feature>
<dbReference type="SMART" id="SM00369">
    <property type="entry name" value="LRR_TYP"/>
    <property type="match status" value="3"/>
</dbReference>
<keyword evidence="6" id="KW-1185">Reference proteome</keyword>
<feature type="signal peptide" evidence="5">
    <location>
        <begin position="1"/>
        <end position="33"/>
    </location>
</feature>
<dbReference type="Pfam" id="PF13855">
    <property type="entry name" value="LRR_8"/>
    <property type="match status" value="1"/>
</dbReference>
<accession>A0AAJ7SK64</accession>
<evidence type="ECO:0000256" key="4">
    <source>
        <dbReference type="ARBA" id="ARBA00023180"/>
    </source>
</evidence>
<dbReference type="KEGG" id="pmrn:116937202"/>
<evidence type="ECO:0000313" key="6">
    <source>
        <dbReference type="Proteomes" id="UP001318040"/>
    </source>
</evidence>
<evidence type="ECO:0000256" key="5">
    <source>
        <dbReference type="SAM" id="SignalP"/>
    </source>
</evidence>
<sequence length="198" mass="20149">LRPSSAPPPPLPTLLPLLLPLLLLLLLLRPLRAAGAAAGAAGAAGGGAAAGAAAGAAGAGSEGGCPQGCQCLDSPATLSCPGANKMAVPRGIAALGARRVFLQGNHIGRLERGEFGDQVLTLWLHSNNLSRVDSEAFRGLSRLEELDLGANPALRSLPVGALGGLRSLTALHLYRCGLAQLPTGLFDDLEALRFLYLQ</sequence>
<dbReference type="RefSeq" id="XP_032800176.1">
    <property type="nucleotide sequence ID" value="XM_032944285.1"/>
</dbReference>
<dbReference type="InterPro" id="IPR032675">
    <property type="entry name" value="LRR_dom_sf"/>
</dbReference>
<dbReference type="GO" id="GO:0005886">
    <property type="term" value="C:plasma membrane"/>
    <property type="evidence" value="ECO:0007669"/>
    <property type="project" value="UniProtKB-SubCell"/>
</dbReference>
<evidence type="ECO:0000256" key="1">
    <source>
        <dbReference type="ARBA" id="ARBA00022614"/>
    </source>
</evidence>
<keyword evidence="2 5" id="KW-0732">Signal</keyword>
<dbReference type="AlphaFoldDB" id="A0AAJ7SK64"/>
<dbReference type="GO" id="GO:0098552">
    <property type="term" value="C:side of membrane"/>
    <property type="evidence" value="ECO:0007669"/>
    <property type="project" value="UniProtKB-KW"/>
</dbReference>
<dbReference type="InterPro" id="IPR001611">
    <property type="entry name" value="Leu-rich_rpt"/>
</dbReference>
<dbReference type="Proteomes" id="UP001318040">
    <property type="component" value="Unplaced"/>
</dbReference>
<dbReference type="GO" id="GO:0042995">
    <property type="term" value="C:cell projection"/>
    <property type="evidence" value="ECO:0007669"/>
    <property type="project" value="UniProtKB-SubCell"/>
</dbReference>
<evidence type="ECO:0000256" key="2">
    <source>
        <dbReference type="ARBA" id="ARBA00022729"/>
    </source>
</evidence>
<keyword evidence="1" id="KW-0433">Leucine-rich repeat</keyword>
<dbReference type="PANTHER" id="PTHR24369:SF196">
    <property type="entry name" value="RETICULON 4 RECEPTOR LIKE 1"/>
    <property type="match status" value="1"/>
</dbReference>
<dbReference type="InterPro" id="IPR003591">
    <property type="entry name" value="Leu-rich_rpt_typical-subtyp"/>
</dbReference>
<organism evidence="6 7">
    <name type="scientific">Petromyzon marinus</name>
    <name type="common">Sea lamprey</name>
    <dbReference type="NCBI Taxonomy" id="7757"/>
    <lineage>
        <taxon>Eukaryota</taxon>
        <taxon>Metazoa</taxon>
        <taxon>Chordata</taxon>
        <taxon>Craniata</taxon>
        <taxon>Vertebrata</taxon>
        <taxon>Cyclostomata</taxon>
        <taxon>Hyperoartia</taxon>
        <taxon>Petromyzontiformes</taxon>
        <taxon>Petromyzontidae</taxon>
        <taxon>Petromyzon</taxon>
    </lineage>
</organism>
<dbReference type="InterPro" id="IPR050541">
    <property type="entry name" value="LRR_TM_domain-containing"/>
</dbReference>
<dbReference type="PANTHER" id="PTHR24369">
    <property type="entry name" value="ANTIGEN BSP, PUTATIVE-RELATED"/>
    <property type="match status" value="1"/>
</dbReference>
<protein>
    <submittedName>
        <fullName evidence="7">Reticulon-4 receptor-like 1</fullName>
    </submittedName>
</protein>
<dbReference type="GO" id="GO:0045121">
    <property type="term" value="C:membrane raft"/>
    <property type="evidence" value="ECO:0007669"/>
    <property type="project" value="UniProtKB-SubCell"/>
</dbReference>
<feature type="non-terminal residue" evidence="7">
    <location>
        <position position="198"/>
    </location>
</feature>
<dbReference type="GO" id="GO:0043204">
    <property type="term" value="C:perikaryon"/>
    <property type="evidence" value="ECO:0007669"/>
    <property type="project" value="UniProtKB-SubCell"/>
</dbReference>